<dbReference type="Proteomes" id="UP000266861">
    <property type="component" value="Unassembled WGS sequence"/>
</dbReference>
<proteinExistence type="predicted"/>
<gene>
    <name evidence="1" type="ORF">Glove_17g49</name>
</gene>
<evidence type="ECO:0000313" key="2">
    <source>
        <dbReference type="Proteomes" id="UP000266861"/>
    </source>
</evidence>
<name>A0A397JXR1_9GLOM</name>
<keyword evidence="2" id="KW-1185">Reference proteome</keyword>
<dbReference type="AlphaFoldDB" id="A0A397JXR1"/>
<comment type="caution">
    <text evidence="1">The sequence shown here is derived from an EMBL/GenBank/DDBJ whole genome shotgun (WGS) entry which is preliminary data.</text>
</comment>
<dbReference type="EMBL" id="PQFF01000015">
    <property type="protein sequence ID" value="RHZ89230.1"/>
    <property type="molecule type" value="Genomic_DNA"/>
</dbReference>
<organism evidence="1 2">
    <name type="scientific">Diversispora epigaea</name>
    <dbReference type="NCBI Taxonomy" id="1348612"/>
    <lineage>
        <taxon>Eukaryota</taxon>
        <taxon>Fungi</taxon>
        <taxon>Fungi incertae sedis</taxon>
        <taxon>Mucoromycota</taxon>
        <taxon>Glomeromycotina</taxon>
        <taxon>Glomeromycetes</taxon>
        <taxon>Diversisporales</taxon>
        <taxon>Diversisporaceae</taxon>
        <taxon>Diversispora</taxon>
    </lineage>
</organism>
<evidence type="ECO:0000313" key="1">
    <source>
        <dbReference type="EMBL" id="RHZ89230.1"/>
    </source>
</evidence>
<protein>
    <submittedName>
        <fullName evidence="1">Uncharacterized protein</fullName>
    </submittedName>
</protein>
<reference evidence="1 2" key="1">
    <citation type="submission" date="2018-08" db="EMBL/GenBank/DDBJ databases">
        <title>Genome and evolution of the arbuscular mycorrhizal fungus Diversispora epigaea (formerly Glomus versiforme) and its bacterial endosymbionts.</title>
        <authorList>
            <person name="Sun X."/>
            <person name="Fei Z."/>
            <person name="Harrison M."/>
        </authorList>
    </citation>
    <scope>NUCLEOTIDE SEQUENCE [LARGE SCALE GENOMIC DNA]</scope>
    <source>
        <strain evidence="1 2">IT104</strain>
    </source>
</reference>
<accession>A0A397JXR1</accession>
<sequence length="107" mass="12928">MSLKLLEKVSQNFFELLNDRDDYDRDDYNAIFEVLNINYQGNPNFSRTRKMIDEKKPRNGRIENNDDNVRKICLCCGRWNCYSLENFKFIDRSTRTMIIPLEMLDFQ</sequence>